<proteinExistence type="predicted"/>
<dbReference type="Proteomes" id="UP000807342">
    <property type="component" value="Unassembled WGS sequence"/>
</dbReference>
<name>A0A9P5WWY5_9AGAR</name>
<evidence type="ECO:0000256" key="1">
    <source>
        <dbReference type="SAM" id="MobiDB-lite"/>
    </source>
</evidence>
<sequence>MEPIAPTHAFSEAAAQTPAPHEATMPPPPPTTAATSPAAVASIPPAGPHGRASYAGAVAKNLNPAAPPFVCGPPCAPVAQPPAQAQQPVSSKCSKWPFYATCSPSRCQFFIEVLTIPPDTSLPSLVKMANNALACAKSTLQVDSAHFSPCSIMCATVQVPSTPNLDIIEATLSASIVHVRVRCRNILKYHKNA</sequence>
<organism evidence="2 3">
    <name type="scientific">Macrolepiota fuliginosa MF-IS2</name>
    <dbReference type="NCBI Taxonomy" id="1400762"/>
    <lineage>
        <taxon>Eukaryota</taxon>
        <taxon>Fungi</taxon>
        <taxon>Dikarya</taxon>
        <taxon>Basidiomycota</taxon>
        <taxon>Agaricomycotina</taxon>
        <taxon>Agaricomycetes</taxon>
        <taxon>Agaricomycetidae</taxon>
        <taxon>Agaricales</taxon>
        <taxon>Agaricineae</taxon>
        <taxon>Agaricaceae</taxon>
        <taxon>Macrolepiota</taxon>
    </lineage>
</organism>
<evidence type="ECO:0000313" key="2">
    <source>
        <dbReference type="EMBL" id="KAF9439379.1"/>
    </source>
</evidence>
<gene>
    <name evidence="2" type="ORF">P691DRAFT_769979</name>
</gene>
<keyword evidence="3" id="KW-1185">Reference proteome</keyword>
<dbReference type="AlphaFoldDB" id="A0A9P5WWY5"/>
<feature type="region of interest" description="Disordered" evidence="1">
    <location>
        <begin position="1"/>
        <end position="45"/>
    </location>
</feature>
<reference evidence="2" key="1">
    <citation type="submission" date="2020-11" db="EMBL/GenBank/DDBJ databases">
        <authorList>
            <consortium name="DOE Joint Genome Institute"/>
            <person name="Ahrendt S."/>
            <person name="Riley R."/>
            <person name="Andreopoulos W."/>
            <person name="Labutti K."/>
            <person name="Pangilinan J."/>
            <person name="Ruiz-Duenas F.J."/>
            <person name="Barrasa J.M."/>
            <person name="Sanchez-Garcia M."/>
            <person name="Camarero S."/>
            <person name="Miyauchi S."/>
            <person name="Serrano A."/>
            <person name="Linde D."/>
            <person name="Babiker R."/>
            <person name="Drula E."/>
            <person name="Ayuso-Fernandez I."/>
            <person name="Pacheco R."/>
            <person name="Padilla G."/>
            <person name="Ferreira P."/>
            <person name="Barriuso J."/>
            <person name="Kellner H."/>
            <person name="Castanera R."/>
            <person name="Alfaro M."/>
            <person name="Ramirez L."/>
            <person name="Pisabarro A.G."/>
            <person name="Kuo A."/>
            <person name="Tritt A."/>
            <person name="Lipzen A."/>
            <person name="He G."/>
            <person name="Yan M."/>
            <person name="Ng V."/>
            <person name="Cullen D."/>
            <person name="Martin F."/>
            <person name="Rosso M.-N."/>
            <person name="Henrissat B."/>
            <person name="Hibbett D."/>
            <person name="Martinez A.T."/>
            <person name="Grigoriev I.V."/>
        </authorList>
    </citation>
    <scope>NUCLEOTIDE SEQUENCE</scope>
    <source>
        <strain evidence="2">MF-IS2</strain>
    </source>
</reference>
<dbReference type="EMBL" id="MU154507">
    <property type="protein sequence ID" value="KAF9439379.1"/>
    <property type="molecule type" value="Genomic_DNA"/>
</dbReference>
<comment type="caution">
    <text evidence="2">The sequence shown here is derived from an EMBL/GenBank/DDBJ whole genome shotgun (WGS) entry which is preliminary data.</text>
</comment>
<feature type="compositionally biased region" description="Low complexity" evidence="1">
    <location>
        <begin position="32"/>
        <end position="44"/>
    </location>
</feature>
<protein>
    <submittedName>
        <fullName evidence="2">Uncharacterized protein</fullName>
    </submittedName>
</protein>
<evidence type="ECO:0000313" key="3">
    <source>
        <dbReference type="Proteomes" id="UP000807342"/>
    </source>
</evidence>
<accession>A0A9P5WWY5</accession>